<gene>
    <name evidence="1" type="ORF">HD594_003325</name>
</gene>
<organism evidence="1 2">
    <name type="scientific">Microbacterium thalassium</name>
    <dbReference type="NCBI Taxonomy" id="362649"/>
    <lineage>
        <taxon>Bacteria</taxon>
        <taxon>Bacillati</taxon>
        <taxon>Actinomycetota</taxon>
        <taxon>Actinomycetes</taxon>
        <taxon>Micrococcales</taxon>
        <taxon>Microbacteriaceae</taxon>
        <taxon>Microbacterium</taxon>
    </lineage>
</organism>
<evidence type="ECO:0008006" key="3">
    <source>
        <dbReference type="Google" id="ProtNLM"/>
    </source>
</evidence>
<dbReference type="SUPFAM" id="SSF52091">
    <property type="entry name" value="SpoIIaa-like"/>
    <property type="match status" value="1"/>
</dbReference>
<dbReference type="AlphaFoldDB" id="A0A7X0FSQ5"/>
<evidence type="ECO:0000313" key="1">
    <source>
        <dbReference type="EMBL" id="MBB6393012.1"/>
    </source>
</evidence>
<proteinExistence type="predicted"/>
<sequence>MIEQLPDLPDGVLGFRAVGEVTSDDYRQVMDPAIDAVVAADGKVNIVFVLGDDFERYTLGGMWQDAELEREPRQAWGRIALVTDHALIAEIVHGLAFLFPGEVRFFPTSGERDAIDWAAAGPAED</sequence>
<dbReference type="Proteomes" id="UP000537775">
    <property type="component" value="Unassembled WGS sequence"/>
</dbReference>
<dbReference type="RefSeq" id="WP_184752251.1">
    <property type="nucleotide sequence ID" value="NZ_BAAAJR010000001.1"/>
</dbReference>
<comment type="caution">
    <text evidence="1">The sequence shown here is derived from an EMBL/GenBank/DDBJ whole genome shotgun (WGS) entry which is preliminary data.</text>
</comment>
<protein>
    <recommendedName>
        <fullName evidence="3">STAS/SEC14 domain-containing protein</fullName>
    </recommendedName>
</protein>
<evidence type="ECO:0000313" key="2">
    <source>
        <dbReference type="Proteomes" id="UP000537775"/>
    </source>
</evidence>
<dbReference type="EMBL" id="JACHML010000001">
    <property type="protein sequence ID" value="MBB6393012.1"/>
    <property type="molecule type" value="Genomic_DNA"/>
</dbReference>
<dbReference type="InterPro" id="IPR036513">
    <property type="entry name" value="STAS_dom_sf"/>
</dbReference>
<accession>A0A7X0FSQ5</accession>
<dbReference type="Pfam" id="PF11964">
    <property type="entry name" value="SpoIIAA-like"/>
    <property type="match status" value="1"/>
</dbReference>
<name>A0A7X0FSQ5_9MICO</name>
<reference evidence="1 2" key="1">
    <citation type="submission" date="2020-08" db="EMBL/GenBank/DDBJ databases">
        <title>Sequencing the genomes of 1000 actinobacteria strains.</title>
        <authorList>
            <person name="Klenk H.-P."/>
        </authorList>
    </citation>
    <scope>NUCLEOTIDE SEQUENCE [LARGE SCALE GENOMIC DNA]</scope>
    <source>
        <strain evidence="1 2">DSM 12511</strain>
    </source>
</reference>
<keyword evidence="2" id="KW-1185">Reference proteome</keyword>
<dbReference type="Gene3D" id="3.40.50.10600">
    <property type="entry name" value="SpoIIaa-like domains"/>
    <property type="match status" value="1"/>
</dbReference>
<dbReference type="InterPro" id="IPR038396">
    <property type="entry name" value="SpoIIAA-like_sf"/>
</dbReference>
<dbReference type="InterPro" id="IPR021866">
    <property type="entry name" value="SpoIIAA-like"/>
</dbReference>